<dbReference type="EMBL" id="MU394316">
    <property type="protein sequence ID" value="KAI6086359.1"/>
    <property type="molecule type" value="Genomic_DNA"/>
</dbReference>
<evidence type="ECO:0000313" key="2">
    <source>
        <dbReference type="Proteomes" id="UP001497680"/>
    </source>
</evidence>
<protein>
    <submittedName>
        <fullName evidence="1">Uncharacterized protein</fullName>
    </submittedName>
</protein>
<evidence type="ECO:0000313" key="1">
    <source>
        <dbReference type="EMBL" id="KAI6086359.1"/>
    </source>
</evidence>
<proteinExistence type="predicted"/>
<sequence length="1006" mass="115417">MEAVEVIGLLGNIITFVNLGSRVIKIIKEAYESASGATRNDEELTKLVQAMHKLVDDLSLQVPSVPPNVAIVGFWDLSAQCKELSQELLQLLEKFRLSRPGSKRAVLRVVWNNMLHRGAKDLLVERFERCQKQLNLQLAQVSRSENTRNFCDLFDLSRSADNQLQALVTNTDLLRSGVRTTELSPLALGQIRSLVSLSDQVAENEYRRKILKEVFIDKMESRFDEIEAAHAETFSWLVDTKSTEPLTTQEEAIARQKLTDWLLHGSGIFHISGKPGSGKSTLMKLLCECPMTAGHLKARAGGETLVLASFFFWALGTKLQRSMNGLMRSLIHATLLQTPDLTATLFPTQWNLARENKSINITDQDIEVAFDTLTSTENRSSGHKFAFFIDGLDEYEGDPEPMLQKLFQWTRSNPSNIKICVSSRELLIFQERFARCEKLQIHKITQRDIKAYVNARLADNEDFRSYQDQGRVLRIADKIVDKADGVFLWVKVVVQGLLEGLLAEDRLEDLERKVNEIPRELESLYQAIFDKMLDQRFPTDRVRAMRSLFVMVAHHCHPEARPLLLLHYSFLDEYEEANFAFKMNDQDILKSTIEERLRRARKQLYRKCIGLLESVSTDDCDFMALGDTYPYHQKVRFIHRSVFEFLSQQRVHSLMIEGCGQFDAYDFNLQCFAATLRMFPPQKEYLNSFSHNLQMLLFDNVVWNNGNLTSRFLSDVIDYLDRSGLRITVQILPKNRQRNLERSPSEAVALIAAMVGITTVTVPTNRGITKSYPIATLLGLLPPDQVEMLAASTTNLLSATLITEQQTRKILMNNLMSGMRHIFKDGTSPNACLQHDDFPIWMHLMSAFAEDTRDCFLEPVVRLFLLYGVDAELSLRLTPVPKTTHFYQYKMALELATQGIRFPLKYLAVSTTHEPMASVIRFARRHNWKVPLRDWVQLFAPPERVHTLQMLIDHNIERHRLPTDTEVLELQSDEHHDLDFYRGVTFELHSPIVSRTMGLPDRPRHI</sequence>
<dbReference type="Proteomes" id="UP001497680">
    <property type="component" value="Unassembled WGS sequence"/>
</dbReference>
<comment type="caution">
    <text evidence="1">The sequence shown here is derived from an EMBL/GenBank/DDBJ whole genome shotgun (WGS) entry which is preliminary data.</text>
</comment>
<reference evidence="1 2" key="1">
    <citation type="journal article" date="2022" name="New Phytol.">
        <title>Ecological generalism drives hyperdiversity of secondary metabolite gene clusters in xylarialean endophytes.</title>
        <authorList>
            <person name="Franco M.E.E."/>
            <person name="Wisecaver J.H."/>
            <person name="Arnold A.E."/>
            <person name="Ju Y.M."/>
            <person name="Slot J.C."/>
            <person name="Ahrendt S."/>
            <person name="Moore L.P."/>
            <person name="Eastman K.E."/>
            <person name="Scott K."/>
            <person name="Konkel Z."/>
            <person name="Mondo S.J."/>
            <person name="Kuo A."/>
            <person name="Hayes R.D."/>
            <person name="Haridas S."/>
            <person name="Andreopoulos B."/>
            <person name="Riley R."/>
            <person name="LaButti K."/>
            <person name="Pangilinan J."/>
            <person name="Lipzen A."/>
            <person name="Amirebrahimi M."/>
            <person name="Yan J."/>
            <person name="Adam C."/>
            <person name="Keymanesh K."/>
            <person name="Ng V."/>
            <person name="Louie K."/>
            <person name="Northen T."/>
            <person name="Drula E."/>
            <person name="Henrissat B."/>
            <person name="Hsieh H.M."/>
            <person name="Youens-Clark K."/>
            <person name="Lutzoni F."/>
            <person name="Miadlikowska J."/>
            <person name="Eastwood D.C."/>
            <person name="Hamelin R.C."/>
            <person name="Grigoriev I.V."/>
            <person name="U'Ren J.M."/>
        </authorList>
    </citation>
    <scope>NUCLEOTIDE SEQUENCE [LARGE SCALE GENOMIC DNA]</scope>
    <source>
        <strain evidence="1 2">ER1909</strain>
    </source>
</reference>
<gene>
    <name evidence="1" type="ORF">F4821DRAFT_238564</name>
</gene>
<organism evidence="1 2">
    <name type="scientific">Hypoxylon rubiginosum</name>
    <dbReference type="NCBI Taxonomy" id="110542"/>
    <lineage>
        <taxon>Eukaryota</taxon>
        <taxon>Fungi</taxon>
        <taxon>Dikarya</taxon>
        <taxon>Ascomycota</taxon>
        <taxon>Pezizomycotina</taxon>
        <taxon>Sordariomycetes</taxon>
        <taxon>Xylariomycetidae</taxon>
        <taxon>Xylariales</taxon>
        <taxon>Hypoxylaceae</taxon>
        <taxon>Hypoxylon</taxon>
    </lineage>
</organism>
<keyword evidence="2" id="KW-1185">Reference proteome</keyword>
<name>A0ACC0D0U2_9PEZI</name>
<accession>A0ACC0D0U2</accession>